<organism evidence="3 4">
    <name type="scientific">Nonomuraea thailandensis</name>
    <dbReference type="NCBI Taxonomy" id="1188745"/>
    <lineage>
        <taxon>Bacteria</taxon>
        <taxon>Bacillati</taxon>
        <taxon>Actinomycetota</taxon>
        <taxon>Actinomycetes</taxon>
        <taxon>Streptosporangiales</taxon>
        <taxon>Streptosporangiaceae</taxon>
        <taxon>Nonomuraea</taxon>
    </lineage>
</organism>
<accession>A0A9X2H0E1</accession>
<dbReference type="NCBIfam" id="TIGR01554">
    <property type="entry name" value="major_cap_HK97"/>
    <property type="match status" value="1"/>
</dbReference>
<dbReference type="InterPro" id="IPR024455">
    <property type="entry name" value="Phage_capsid"/>
</dbReference>
<evidence type="ECO:0000313" key="3">
    <source>
        <dbReference type="EMBL" id="MCP2364278.1"/>
    </source>
</evidence>
<comment type="subcellular location">
    <subcellularLocation>
        <location evidence="1">Virion</location>
    </subcellularLocation>
</comment>
<name>A0A9X2H0E1_9ACTN</name>
<proteinExistence type="predicted"/>
<dbReference type="AlphaFoldDB" id="A0A9X2H0E1"/>
<feature type="domain" description="Phage capsid-like C-terminal" evidence="2">
    <location>
        <begin position="165"/>
        <end position="448"/>
    </location>
</feature>
<dbReference type="Pfam" id="PF05065">
    <property type="entry name" value="Phage_capsid"/>
    <property type="match status" value="1"/>
</dbReference>
<evidence type="ECO:0000313" key="4">
    <source>
        <dbReference type="Proteomes" id="UP001139648"/>
    </source>
</evidence>
<dbReference type="SUPFAM" id="SSF56563">
    <property type="entry name" value="Major capsid protein gp5"/>
    <property type="match status" value="1"/>
</dbReference>
<comment type="caution">
    <text evidence="3">The sequence shown here is derived from an EMBL/GenBank/DDBJ whole genome shotgun (WGS) entry which is preliminary data.</text>
</comment>
<dbReference type="EMBL" id="JAMZEB010000002">
    <property type="protein sequence ID" value="MCP2364278.1"/>
    <property type="molecule type" value="Genomic_DNA"/>
</dbReference>
<reference evidence="3" key="1">
    <citation type="submission" date="2022-06" db="EMBL/GenBank/DDBJ databases">
        <title>Sequencing the genomes of 1000 actinobacteria strains.</title>
        <authorList>
            <person name="Klenk H.-P."/>
        </authorList>
    </citation>
    <scope>NUCLEOTIDE SEQUENCE</scope>
    <source>
        <strain evidence="3">DSM 46694</strain>
    </source>
</reference>
<evidence type="ECO:0000259" key="2">
    <source>
        <dbReference type="Pfam" id="PF05065"/>
    </source>
</evidence>
<protein>
    <submittedName>
        <fullName evidence="3">HK97 family phage major capsid protein</fullName>
    </submittedName>
</protein>
<sequence>MTTPVLPKDIPIPASSEELAEFMGDPGKYRPVLADVGTLTKFIQAYGQKLQGEGTDLHRAVAAETQRQLAGYLQDKDVDPDNADRIKRLNLDPQAARGGKRASMLTSYGQGAAHNPHAPGAVLDHMFNTSVEYLEAIWHLSPGEGSASKKAAIRNAASSVSPADGGFLVPENLRSQLLEIALEMAVVRSRATVVPMDSARVPFPTIDVTSNASSLFGGMIAYWGEESAALTESDPKFGRVVLDAKKLTGLSVVPNELLQDSLISFSALIERLWPMVLAFEEDAAFMTGPGVGEPLGFLGAGNSAGIAVATEGGQPADSIVYENVVKMYARMLPSSIGRAAWIISPDVIPELFTMALSVGTGGNSVFVVNAAGPGPMTLFGRPIIVSEKAGRLGDRGDIAFCDLGYYLIGDRQSMTAASSTDYRFGHDQTAYRIIQRVDGRPWIQSAITPRNGGNSLSPFVELAAR</sequence>
<dbReference type="Gene3D" id="3.30.2400.10">
    <property type="entry name" value="Major capsid protein gp5"/>
    <property type="match status" value="1"/>
</dbReference>
<gene>
    <name evidence="3" type="ORF">HD597_011298</name>
</gene>
<evidence type="ECO:0000256" key="1">
    <source>
        <dbReference type="ARBA" id="ARBA00004328"/>
    </source>
</evidence>
<keyword evidence="4" id="KW-1185">Reference proteome</keyword>
<dbReference type="RefSeq" id="WP_253756583.1">
    <property type="nucleotide sequence ID" value="NZ_BAABKA010000012.1"/>
</dbReference>
<dbReference type="Proteomes" id="UP001139648">
    <property type="component" value="Unassembled WGS sequence"/>
</dbReference>
<dbReference type="InterPro" id="IPR054612">
    <property type="entry name" value="Phage_capsid-like_C"/>
</dbReference>